<dbReference type="OrthoDB" id="9768323at2"/>
<name>A0A5S9IHW8_UABAM</name>
<dbReference type="GO" id="GO:0006749">
    <property type="term" value="P:glutathione metabolic process"/>
    <property type="evidence" value="ECO:0007669"/>
    <property type="project" value="TreeGrafter"/>
</dbReference>
<accession>A0A5S9IHW8</accession>
<dbReference type="PANTHER" id="PTHR11365:SF23">
    <property type="entry name" value="HYPOTHETICAL 5-OXOPROLINASE (EUROFUNG)-RELATED"/>
    <property type="match status" value="1"/>
</dbReference>
<evidence type="ECO:0000256" key="1">
    <source>
        <dbReference type="ARBA" id="ARBA00010403"/>
    </source>
</evidence>
<dbReference type="RefSeq" id="WP_151966151.1">
    <property type="nucleotide sequence ID" value="NZ_AP019860.1"/>
</dbReference>
<dbReference type="AlphaFoldDB" id="A0A5S9IHW8"/>
<dbReference type="KEGG" id="uam:UABAM_00229"/>
<feature type="domain" description="Hydantoinase/oxoprolinase N-terminal" evidence="4">
    <location>
        <begin position="8"/>
        <end position="181"/>
    </location>
</feature>
<protein>
    <submittedName>
        <fullName evidence="6">5-oxoprolinase</fullName>
    </submittedName>
</protein>
<organism evidence="6 7">
    <name type="scientific">Uabimicrobium amorphum</name>
    <dbReference type="NCBI Taxonomy" id="2596890"/>
    <lineage>
        <taxon>Bacteria</taxon>
        <taxon>Pseudomonadati</taxon>
        <taxon>Planctomycetota</taxon>
        <taxon>Candidatus Uabimicrobiia</taxon>
        <taxon>Candidatus Uabimicrobiales</taxon>
        <taxon>Candidatus Uabimicrobiaceae</taxon>
        <taxon>Candidatus Uabimicrobium</taxon>
    </lineage>
</organism>
<dbReference type="GO" id="GO:0005829">
    <property type="term" value="C:cytosol"/>
    <property type="evidence" value="ECO:0007669"/>
    <property type="project" value="TreeGrafter"/>
</dbReference>
<dbReference type="Pfam" id="PF19278">
    <property type="entry name" value="Hydant_A_C"/>
    <property type="match status" value="1"/>
</dbReference>
<dbReference type="EMBL" id="AP019860">
    <property type="protein sequence ID" value="BBM81887.1"/>
    <property type="molecule type" value="Genomic_DNA"/>
</dbReference>
<gene>
    <name evidence="6" type="ORF">UABAM_00229</name>
</gene>
<dbReference type="Pfam" id="PF02538">
    <property type="entry name" value="Hydantoinase_B"/>
    <property type="match status" value="1"/>
</dbReference>
<feature type="domain" description="Hydantoinase A/oxoprolinase" evidence="2">
    <location>
        <begin position="200"/>
        <end position="485"/>
    </location>
</feature>
<evidence type="ECO:0000313" key="6">
    <source>
        <dbReference type="EMBL" id="BBM81887.1"/>
    </source>
</evidence>
<sequence length="1193" mass="131244">MSKNNWTIAVDRGGTFTDIVAISQKGEIHTHKVLSRSKNYHNAIVFGIHEICASFSIENVARIHIGTTVATNALLERTGEKVCFVTTCGFKDILNIGYQDRKNLFALNVQKPDPIHLRSIGIKERIAANGRVITPIDIDDTTQKLRKIKNEGFTSLAIALMNSWCYSAHEQKVAEIAQEMGFTNVHASYHLCPLIKLVMRGQTTVINAYLHPKLKEHIDFLLANFHDTTLRFMQSSGGVTRADSFWGKDAILSGPAGGIVAVQNIMQNFPKQKAISFDMGGTSTDVSRFDGNINKIFETQIADIPFHSDMLNIKTIASGGGSILKFDGTKLSVGPESAGASPGPSCYGYGGPLTITDANLHLGRILPEYFPRVFGQSNSEPLQENAHLFTKLATQIKTDLGKSYSSHELAQGFIDIINQNMCNAIKEISIAEGFALDDYTLVSFGGAGGQHVCCIAQILGIKQIVVHPTASVFSAYGIAVSDHVETKAKSVLLPFNQKTCAIVDQHFSELEKQLSVRDEITRYLDLRVCGTDYSTTVLYIDNNYQKTYDDFVQKYQKNHQRQLAQNEQLEIVNVRIEASSRSNAFREKKHPVHTREVQRSSAATAHHQVFYQTSFIDVAVFLRSTLQPGDFLHGPAMIVDDHNTIFVTPEFKAVINEYNYLILQVQNVPQKAIKTEKDPVLLEVFNNAFTHIARQMGFDLINTAHSTNIKERLDFSCAIFDKQGNLVANAPHIPVHLGAMSETVKDLIHTHKQNLCPNDCYVSNDPFHGGSHLPDITVISPFFDGDEVQFFVACRGHHADIGGITPGSMPPFSQKIEEEGIVLRNFCLVSDGTTNFSQLTKILSQKPYPARNINERISDLQAQIAANRRGLRELDNLVTLYSLETVKLYTSYIQENACMATQKLIGYLLKDRSNALFSFRDYLENGACICVKITLSATNKGHAHIDFSGTSPQDSGNLNAPLAVVKSAILYVLRALIEEDIPLNSGCLKPLTITVPEKSILNPQPGAAVVGGNVETSQRIVDVLLGALQVVAASQGTMNNLTFGKDGEDGFGYYETICGGTGAGNNFHGANAIHSHMTNTRITDPEVLEFRYPQVRLESFSIRKNSGGKGKFNGGDGVIRRLRFLEACKVSILSERRSIPPYGLQGGSDGMCGKNTITNIDGREQTLPSKITLDIQQQEIISIYTPGGGGFGE</sequence>
<evidence type="ECO:0000259" key="4">
    <source>
        <dbReference type="Pfam" id="PF05378"/>
    </source>
</evidence>
<feature type="domain" description="Hydantoinase B/oxoprolinase" evidence="3">
    <location>
        <begin position="678"/>
        <end position="1193"/>
    </location>
</feature>
<reference evidence="6 7" key="1">
    <citation type="submission" date="2019-08" db="EMBL/GenBank/DDBJ databases">
        <title>Complete genome sequence of Candidatus Uab amorphum.</title>
        <authorList>
            <person name="Shiratori T."/>
            <person name="Suzuki S."/>
            <person name="Kakizawa Y."/>
            <person name="Ishida K."/>
        </authorList>
    </citation>
    <scope>NUCLEOTIDE SEQUENCE [LARGE SCALE GENOMIC DNA]</scope>
    <source>
        <strain evidence="6 7">SRT547</strain>
    </source>
</reference>
<feature type="domain" description="Acetophenone carboxylase-like C-terminal" evidence="5">
    <location>
        <begin position="544"/>
        <end position="662"/>
    </location>
</feature>
<dbReference type="GO" id="GO:0017168">
    <property type="term" value="F:5-oxoprolinase (ATP-hydrolyzing) activity"/>
    <property type="evidence" value="ECO:0007669"/>
    <property type="project" value="TreeGrafter"/>
</dbReference>
<dbReference type="InterPro" id="IPR008040">
    <property type="entry name" value="Hydant_A_N"/>
</dbReference>
<evidence type="ECO:0000259" key="5">
    <source>
        <dbReference type="Pfam" id="PF19278"/>
    </source>
</evidence>
<dbReference type="Pfam" id="PF01968">
    <property type="entry name" value="Hydantoinase_A"/>
    <property type="match status" value="1"/>
</dbReference>
<proteinExistence type="inferred from homology"/>
<dbReference type="PANTHER" id="PTHR11365">
    <property type="entry name" value="5-OXOPROLINASE RELATED"/>
    <property type="match status" value="1"/>
</dbReference>
<dbReference type="Pfam" id="PF05378">
    <property type="entry name" value="Hydant_A_N"/>
    <property type="match status" value="1"/>
</dbReference>
<dbReference type="Proteomes" id="UP000326354">
    <property type="component" value="Chromosome"/>
</dbReference>
<dbReference type="InterPro" id="IPR045079">
    <property type="entry name" value="Oxoprolinase-like"/>
</dbReference>
<comment type="similarity">
    <text evidence="1">Belongs to the oxoprolinase family.</text>
</comment>
<dbReference type="InterPro" id="IPR002821">
    <property type="entry name" value="Hydantoinase_A"/>
</dbReference>
<evidence type="ECO:0000259" key="2">
    <source>
        <dbReference type="Pfam" id="PF01968"/>
    </source>
</evidence>
<dbReference type="InterPro" id="IPR049517">
    <property type="entry name" value="ACX-like_C"/>
</dbReference>
<evidence type="ECO:0000259" key="3">
    <source>
        <dbReference type="Pfam" id="PF02538"/>
    </source>
</evidence>
<keyword evidence="7" id="KW-1185">Reference proteome</keyword>
<evidence type="ECO:0000313" key="7">
    <source>
        <dbReference type="Proteomes" id="UP000326354"/>
    </source>
</evidence>
<dbReference type="InterPro" id="IPR003692">
    <property type="entry name" value="Hydantoinase_B"/>
</dbReference>